<feature type="active site" evidence="2">
    <location>
        <position position="293"/>
    </location>
</feature>
<name>A0A6A5GHX0_CAERE</name>
<evidence type="ECO:0000313" key="7">
    <source>
        <dbReference type="EMBL" id="KAF1754273.1"/>
    </source>
</evidence>
<feature type="active site" evidence="2">
    <location>
        <position position="139"/>
    </location>
</feature>
<dbReference type="RefSeq" id="XP_053582737.1">
    <property type="nucleotide sequence ID" value="XM_053733824.1"/>
</dbReference>
<dbReference type="InterPro" id="IPR022684">
    <property type="entry name" value="Calpain_cysteine_protease"/>
</dbReference>
<dbReference type="CTD" id="9808711"/>
<dbReference type="Proteomes" id="UP000483820">
    <property type="component" value="Chromosome V"/>
</dbReference>
<dbReference type="InterPro" id="IPR009545">
    <property type="entry name" value="Claudin-like"/>
</dbReference>
<dbReference type="Pfam" id="PF06653">
    <property type="entry name" value="Claudin_3"/>
    <property type="match status" value="1"/>
</dbReference>
<feature type="domain" description="Calpain catalytic" evidence="6">
    <location>
        <begin position="81"/>
        <end position="368"/>
    </location>
</feature>
<dbReference type="PROSITE" id="PS50203">
    <property type="entry name" value="CALPAIN_CAT"/>
    <property type="match status" value="1"/>
</dbReference>
<comment type="similarity">
    <text evidence="1">Belongs to the peptidase C2 family.</text>
</comment>
<dbReference type="KEGG" id="crq:GCK72_020833"/>
<dbReference type="PANTHER" id="PTHR10183:SF382">
    <property type="entry name" value="CALPAIN-15"/>
    <property type="match status" value="1"/>
</dbReference>
<evidence type="ECO:0000259" key="6">
    <source>
        <dbReference type="PROSITE" id="PS50203"/>
    </source>
</evidence>
<dbReference type="InterPro" id="IPR001300">
    <property type="entry name" value="Peptidase_C2_calpain_cat"/>
</dbReference>
<feature type="transmembrane region" description="Helical" evidence="5">
    <location>
        <begin position="569"/>
        <end position="596"/>
    </location>
</feature>
<keyword evidence="5" id="KW-0812">Transmembrane</keyword>
<feature type="coiled-coil region" evidence="4">
    <location>
        <begin position="42"/>
        <end position="73"/>
    </location>
</feature>
<keyword evidence="5" id="KW-0472">Membrane</keyword>
<evidence type="ECO:0000256" key="3">
    <source>
        <dbReference type="PROSITE-ProRule" id="PRU00239"/>
    </source>
</evidence>
<dbReference type="AlphaFoldDB" id="A0A6A5GHX0"/>
<dbReference type="GeneID" id="9808711"/>
<keyword evidence="4" id="KW-0175">Coiled coil</keyword>
<evidence type="ECO:0000313" key="8">
    <source>
        <dbReference type="Proteomes" id="UP000483820"/>
    </source>
</evidence>
<evidence type="ECO:0000256" key="4">
    <source>
        <dbReference type="SAM" id="Coils"/>
    </source>
</evidence>
<dbReference type="PANTHER" id="PTHR10183">
    <property type="entry name" value="CALPAIN"/>
    <property type="match status" value="1"/>
</dbReference>
<dbReference type="InterPro" id="IPR038765">
    <property type="entry name" value="Papain-like_cys_pep_sf"/>
</dbReference>
<organism evidence="7 8">
    <name type="scientific">Caenorhabditis remanei</name>
    <name type="common">Caenorhabditis vulgaris</name>
    <dbReference type="NCBI Taxonomy" id="31234"/>
    <lineage>
        <taxon>Eukaryota</taxon>
        <taxon>Metazoa</taxon>
        <taxon>Ecdysozoa</taxon>
        <taxon>Nematoda</taxon>
        <taxon>Chromadorea</taxon>
        <taxon>Rhabditida</taxon>
        <taxon>Rhabditina</taxon>
        <taxon>Rhabditomorpha</taxon>
        <taxon>Rhabditoidea</taxon>
        <taxon>Rhabditidae</taxon>
        <taxon>Peloderinae</taxon>
        <taxon>Caenorhabditis</taxon>
    </lineage>
</organism>
<dbReference type="PRINTS" id="PR00704">
    <property type="entry name" value="CALPAIN"/>
</dbReference>
<gene>
    <name evidence="7" type="ORF">GCK72_020833</name>
</gene>
<reference evidence="7 8" key="1">
    <citation type="submission" date="2019-12" db="EMBL/GenBank/DDBJ databases">
        <title>Chromosome-level assembly of the Caenorhabditis remanei genome.</title>
        <authorList>
            <person name="Teterina A.A."/>
            <person name="Willis J.H."/>
            <person name="Phillips P.C."/>
        </authorList>
    </citation>
    <scope>NUCLEOTIDE SEQUENCE [LARGE SCALE GENOMIC DNA]</scope>
    <source>
        <strain evidence="7 8">PX506</strain>
        <tissue evidence="7">Whole organism</tissue>
    </source>
</reference>
<dbReference type="GO" id="GO:0004198">
    <property type="term" value="F:calcium-dependent cysteine-type endopeptidase activity"/>
    <property type="evidence" value="ECO:0007669"/>
    <property type="project" value="InterPro"/>
</dbReference>
<dbReference type="SMART" id="SM00230">
    <property type="entry name" value="CysPc"/>
    <property type="match status" value="1"/>
</dbReference>
<dbReference type="EMBL" id="WUAV01000005">
    <property type="protein sequence ID" value="KAF1754273.1"/>
    <property type="molecule type" value="Genomic_DNA"/>
</dbReference>
<comment type="caution">
    <text evidence="7">The sequence shown here is derived from an EMBL/GenBank/DDBJ whole genome shotgun (WGS) entry which is preliminary data.</text>
</comment>
<protein>
    <recommendedName>
        <fullName evidence="6">Calpain catalytic domain-containing protein</fullName>
    </recommendedName>
</protein>
<proteinExistence type="inferred from homology"/>
<dbReference type="Gene3D" id="3.90.70.10">
    <property type="entry name" value="Cysteine proteinases"/>
    <property type="match status" value="1"/>
</dbReference>
<keyword evidence="5" id="KW-1133">Transmembrane helix</keyword>
<evidence type="ECO:0000256" key="5">
    <source>
        <dbReference type="SAM" id="Phobius"/>
    </source>
</evidence>
<comment type="caution">
    <text evidence="3">Lacks conserved residue(s) required for the propagation of feature annotation.</text>
</comment>
<dbReference type="GO" id="GO:0006508">
    <property type="term" value="P:proteolysis"/>
    <property type="evidence" value="ECO:0007669"/>
    <property type="project" value="InterPro"/>
</dbReference>
<evidence type="ECO:0000256" key="1">
    <source>
        <dbReference type="ARBA" id="ARBA00007623"/>
    </source>
</evidence>
<dbReference type="Pfam" id="PF00648">
    <property type="entry name" value="Peptidase_C2"/>
    <property type="match status" value="1"/>
</dbReference>
<sequence>MVESSDDYNSSVENIKRVLADFFKQELPGIVKSILVENWEMKEAVRDERRNIKRRIRSQKEKWESEQRKLQENRKQDFKKPNEIFYDGEFDIIDDEDLEWDKHRTMWNYNALKTNGQYPLTIYKDSWPFHAEQGNIGDCWLIAPLMTIARRQKLLEWILPPNDYSLKHGIFLVRLFFHGEWNMVVVDGHLPCNELGDIEFAKMFYTELWGCIIEKAVAKMLGGYHKLDGGSPISAFKCLTGSSSMIIKLSKKTDLDLLWKKLKEFQCHGFLMTVDSEHEFENEKQKTGLESNHAYSILDTKIHEGHRLILIGCPNGLKWKGKWSELDVYETTKNWSDWRKNAVKRRLSWMEIDDFCQWYDALTVCKYREDWYEKGTDWFKEKDSRILCFNVKTRCEITIEIVCQHNENLFNGLFEHHFGLINIHKATRDNRIGELLFSHAVGYKWSEKNTNVAFAETEPFNFEPGSYLAIFTFAEDTRYIAHKWIFRSAHRMENISYDYVTISQSSNHSLLRMVEKLGTTEAEIRKGLIFREYRTSSFLVVMAENQTEKSIDVHLKVRDKGYTIRNRKWFRFIAVASLLVAIFTATAVILFAVYAAKYKRFDNSYSSFGDGGHERPVWTVMDALALTEKAGSKITSRDPASYPIVMCFIVKVPRSLVIYIHRPSVEILPEHCIPIYCWLSHAYYNIRVTIVTIYRDLPVVDSFREPDRPKYRPILQSASIQRGTLIG</sequence>
<accession>A0A6A5GHX0</accession>
<dbReference type="SUPFAM" id="SSF54001">
    <property type="entry name" value="Cysteine proteinases"/>
    <property type="match status" value="1"/>
</dbReference>
<evidence type="ECO:0000256" key="2">
    <source>
        <dbReference type="PIRSR" id="PIRSR622684-1"/>
    </source>
</evidence>
<dbReference type="GO" id="GO:0005737">
    <property type="term" value="C:cytoplasm"/>
    <property type="evidence" value="ECO:0007669"/>
    <property type="project" value="TreeGrafter"/>
</dbReference>